<proteinExistence type="predicted"/>
<reference evidence="1" key="1">
    <citation type="submission" date="2018-02" db="EMBL/GenBank/DDBJ databases">
        <title>Rhizophora mucronata_Transcriptome.</title>
        <authorList>
            <person name="Meera S.P."/>
            <person name="Sreeshan A."/>
            <person name="Augustine A."/>
        </authorList>
    </citation>
    <scope>NUCLEOTIDE SEQUENCE</scope>
    <source>
        <tissue evidence="1">Leaf</tissue>
    </source>
</reference>
<dbReference type="EMBL" id="GGEC01093199">
    <property type="protein sequence ID" value="MBX73683.1"/>
    <property type="molecule type" value="Transcribed_RNA"/>
</dbReference>
<accession>A0A2P2R359</accession>
<name>A0A2P2R359_RHIMU</name>
<dbReference type="AlphaFoldDB" id="A0A2P2R359"/>
<organism evidence="1">
    <name type="scientific">Rhizophora mucronata</name>
    <name type="common">Asiatic mangrove</name>
    <dbReference type="NCBI Taxonomy" id="61149"/>
    <lineage>
        <taxon>Eukaryota</taxon>
        <taxon>Viridiplantae</taxon>
        <taxon>Streptophyta</taxon>
        <taxon>Embryophyta</taxon>
        <taxon>Tracheophyta</taxon>
        <taxon>Spermatophyta</taxon>
        <taxon>Magnoliopsida</taxon>
        <taxon>eudicotyledons</taxon>
        <taxon>Gunneridae</taxon>
        <taxon>Pentapetalae</taxon>
        <taxon>rosids</taxon>
        <taxon>fabids</taxon>
        <taxon>Malpighiales</taxon>
        <taxon>Rhizophoraceae</taxon>
        <taxon>Rhizophora</taxon>
    </lineage>
</organism>
<evidence type="ECO:0000313" key="1">
    <source>
        <dbReference type="EMBL" id="MBX73683.1"/>
    </source>
</evidence>
<protein>
    <submittedName>
        <fullName evidence="1">Uncharacterized protein</fullName>
    </submittedName>
</protein>
<sequence length="31" mass="3538">MPKSEIFGIISLSNKMLLAFRSLWIILSLES</sequence>